<feature type="transmembrane region" description="Helical" evidence="6">
    <location>
        <begin position="414"/>
        <end position="439"/>
    </location>
</feature>
<evidence type="ECO:0000256" key="4">
    <source>
        <dbReference type="ARBA" id="ARBA00022989"/>
    </source>
</evidence>
<keyword evidence="4 6" id="KW-1133">Transmembrane helix</keyword>
<dbReference type="InterPro" id="IPR020846">
    <property type="entry name" value="MFS_dom"/>
</dbReference>
<feature type="transmembrane region" description="Helical" evidence="6">
    <location>
        <begin position="208"/>
        <end position="228"/>
    </location>
</feature>
<dbReference type="Pfam" id="PF07690">
    <property type="entry name" value="MFS_1"/>
    <property type="match status" value="1"/>
</dbReference>
<protein>
    <recommendedName>
        <fullName evidence="7">Major facilitator superfamily (MFS) profile domain-containing protein</fullName>
    </recommendedName>
</protein>
<dbReference type="InterPro" id="IPR011701">
    <property type="entry name" value="MFS"/>
</dbReference>
<gene>
    <name evidence="8" type="ORF">E1B28_006132</name>
</gene>
<feature type="transmembrane region" description="Helical" evidence="6">
    <location>
        <begin position="385"/>
        <end position="402"/>
    </location>
</feature>
<dbReference type="GO" id="GO:0005886">
    <property type="term" value="C:plasma membrane"/>
    <property type="evidence" value="ECO:0007669"/>
    <property type="project" value="TreeGrafter"/>
</dbReference>
<organism evidence="8 9">
    <name type="scientific">Marasmius oreades</name>
    <name type="common">fairy-ring Marasmius</name>
    <dbReference type="NCBI Taxonomy" id="181124"/>
    <lineage>
        <taxon>Eukaryota</taxon>
        <taxon>Fungi</taxon>
        <taxon>Dikarya</taxon>
        <taxon>Basidiomycota</taxon>
        <taxon>Agaricomycotina</taxon>
        <taxon>Agaricomycetes</taxon>
        <taxon>Agaricomycetidae</taxon>
        <taxon>Agaricales</taxon>
        <taxon>Marasmiineae</taxon>
        <taxon>Marasmiaceae</taxon>
        <taxon>Marasmius</taxon>
    </lineage>
</organism>
<dbReference type="KEGG" id="more:E1B28_006132"/>
<comment type="subcellular location">
    <subcellularLocation>
        <location evidence="1">Membrane</location>
        <topology evidence="1">Multi-pass membrane protein</topology>
    </subcellularLocation>
</comment>
<dbReference type="InterPro" id="IPR036259">
    <property type="entry name" value="MFS_trans_sf"/>
</dbReference>
<dbReference type="Proteomes" id="UP001049176">
    <property type="component" value="Chromosome 3"/>
</dbReference>
<dbReference type="PANTHER" id="PTHR23502:SF51">
    <property type="entry name" value="QUINIDINE RESISTANCE PROTEIN 1-RELATED"/>
    <property type="match status" value="1"/>
</dbReference>
<sequence length="513" mass="56216">MQERKSTEIATRALDHPRCNPDSEIAEQVDISPNETSKRPYSVYTRREKWVVVIMIAASGLFSPLTSSIYFPAIPTLSVAFNKPVELINLTVTMYMVFQAISPMFFGTLADAVGRRLIYASCLLILSLSCVGLALVPVNAYWLLLLLRCFQSAGSASTIALGSGVIGDIAEPAERGGFYGIFQSGPVFGPAIAPIIGGALAGSLGWRSIFWFLCIAAGVAFIAIILFLPETLRAIVGDGSIIPPRYLRPVIPIIGRKHTRHDAPSDQALPQKKNFRNPLVLLKQPDIFILLFFNGFVCAVFYSVTATISTLFAQAYPFLTELQLGLCFLCIGGGTFSATVFCGRMLDLSYRRTAKNLYPDLDPLERKDRAKRDDQFPIEQARLEFVSYSMIVFVGVVLGYGWSVENRVHISVPLILHFFVGFCSMIVMTTASTLCIDLVPDQSSSIAGCNNLVRGSLGATLVAVIDLLTRKLSPGWTYVLLGGVCALLTPSIYVVMRIGPRCRAKRRARQNDP</sequence>
<dbReference type="GeneID" id="66075208"/>
<feature type="transmembrane region" description="Helical" evidence="6">
    <location>
        <begin position="451"/>
        <end position="469"/>
    </location>
</feature>
<evidence type="ECO:0000313" key="8">
    <source>
        <dbReference type="EMBL" id="KAG7095375.1"/>
    </source>
</evidence>
<evidence type="ECO:0000256" key="5">
    <source>
        <dbReference type="ARBA" id="ARBA00023136"/>
    </source>
</evidence>
<accession>A0A9P7UVI5</accession>
<keyword evidence="9" id="KW-1185">Reference proteome</keyword>
<feature type="transmembrane region" description="Helical" evidence="6">
    <location>
        <begin position="92"/>
        <end position="110"/>
    </location>
</feature>
<reference evidence="8" key="1">
    <citation type="journal article" date="2021" name="Genome Biol. Evol.">
        <title>The assembled and annotated genome of the fairy-ring fungus Marasmius oreades.</title>
        <authorList>
            <person name="Hiltunen M."/>
            <person name="Ament-Velasquez S.L."/>
            <person name="Johannesson H."/>
        </authorList>
    </citation>
    <scope>NUCLEOTIDE SEQUENCE</scope>
    <source>
        <strain evidence="8">03SP1</strain>
    </source>
</reference>
<feature type="transmembrane region" description="Helical" evidence="6">
    <location>
        <begin position="117"/>
        <end position="136"/>
    </location>
</feature>
<proteinExistence type="predicted"/>
<keyword evidence="5 6" id="KW-0472">Membrane</keyword>
<dbReference type="GO" id="GO:0022857">
    <property type="term" value="F:transmembrane transporter activity"/>
    <property type="evidence" value="ECO:0007669"/>
    <property type="project" value="InterPro"/>
</dbReference>
<name>A0A9P7UVI5_9AGAR</name>
<evidence type="ECO:0000313" key="9">
    <source>
        <dbReference type="Proteomes" id="UP001049176"/>
    </source>
</evidence>
<dbReference type="FunFam" id="1.20.1250.20:FF:000172">
    <property type="entry name" value="MFS multidrug resistance transporter"/>
    <property type="match status" value="1"/>
</dbReference>
<evidence type="ECO:0000256" key="6">
    <source>
        <dbReference type="SAM" id="Phobius"/>
    </source>
</evidence>
<evidence type="ECO:0000259" key="7">
    <source>
        <dbReference type="PROSITE" id="PS50850"/>
    </source>
</evidence>
<comment type="caution">
    <text evidence="8">The sequence shown here is derived from an EMBL/GenBank/DDBJ whole genome shotgun (WGS) entry which is preliminary data.</text>
</comment>
<feature type="domain" description="Major facilitator superfamily (MFS) profile" evidence="7">
    <location>
        <begin position="52"/>
        <end position="500"/>
    </location>
</feature>
<evidence type="ECO:0000256" key="2">
    <source>
        <dbReference type="ARBA" id="ARBA00022448"/>
    </source>
</evidence>
<dbReference type="EMBL" id="CM032183">
    <property type="protein sequence ID" value="KAG7095375.1"/>
    <property type="molecule type" value="Genomic_DNA"/>
</dbReference>
<dbReference type="AlphaFoldDB" id="A0A9P7UVI5"/>
<dbReference type="SUPFAM" id="SSF103473">
    <property type="entry name" value="MFS general substrate transporter"/>
    <property type="match status" value="1"/>
</dbReference>
<evidence type="ECO:0000256" key="1">
    <source>
        <dbReference type="ARBA" id="ARBA00004141"/>
    </source>
</evidence>
<dbReference type="PANTHER" id="PTHR23502">
    <property type="entry name" value="MAJOR FACILITATOR SUPERFAMILY"/>
    <property type="match status" value="1"/>
</dbReference>
<feature type="transmembrane region" description="Helical" evidence="6">
    <location>
        <begin position="475"/>
        <end position="496"/>
    </location>
</feature>
<feature type="transmembrane region" description="Helical" evidence="6">
    <location>
        <begin position="322"/>
        <end position="342"/>
    </location>
</feature>
<dbReference type="Gene3D" id="1.20.1250.20">
    <property type="entry name" value="MFS general substrate transporter like domains"/>
    <property type="match status" value="1"/>
</dbReference>
<evidence type="ECO:0000256" key="3">
    <source>
        <dbReference type="ARBA" id="ARBA00022692"/>
    </source>
</evidence>
<feature type="transmembrane region" description="Helical" evidence="6">
    <location>
        <begin position="287"/>
        <end position="316"/>
    </location>
</feature>
<keyword evidence="3 6" id="KW-0812">Transmembrane</keyword>
<dbReference type="RefSeq" id="XP_043011845.1">
    <property type="nucleotide sequence ID" value="XM_043150755.1"/>
</dbReference>
<keyword evidence="2" id="KW-0813">Transport</keyword>
<dbReference type="PROSITE" id="PS50850">
    <property type="entry name" value="MFS"/>
    <property type="match status" value="1"/>
</dbReference>
<dbReference type="OrthoDB" id="440553at2759"/>
<feature type="transmembrane region" description="Helical" evidence="6">
    <location>
        <begin position="50"/>
        <end position="72"/>
    </location>
</feature>